<protein>
    <submittedName>
        <fullName evidence="5">SH3-domain-containing protein</fullName>
    </submittedName>
</protein>
<feature type="region of interest" description="Disordered" evidence="3">
    <location>
        <begin position="68"/>
        <end position="213"/>
    </location>
</feature>
<keyword evidence="6" id="KW-1185">Reference proteome</keyword>
<gene>
    <name evidence="5" type="ORF">FA15DRAFT_584105</name>
</gene>
<dbReference type="SMART" id="SM00326">
    <property type="entry name" value="SH3"/>
    <property type="match status" value="1"/>
</dbReference>
<dbReference type="Gene3D" id="2.30.30.40">
    <property type="entry name" value="SH3 Domains"/>
    <property type="match status" value="1"/>
</dbReference>
<reference evidence="5 6" key="1">
    <citation type="journal article" date="2019" name="Nat. Ecol. Evol.">
        <title>Megaphylogeny resolves global patterns of mushroom evolution.</title>
        <authorList>
            <person name="Varga T."/>
            <person name="Krizsan K."/>
            <person name="Foldi C."/>
            <person name="Dima B."/>
            <person name="Sanchez-Garcia M."/>
            <person name="Sanchez-Ramirez S."/>
            <person name="Szollosi G.J."/>
            <person name="Szarkandi J.G."/>
            <person name="Papp V."/>
            <person name="Albert L."/>
            <person name="Andreopoulos W."/>
            <person name="Angelini C."/>
            <person name="Antonin V."/>
            <person name="Barry K.W."/>
            <person name="Bougher N.L."/>
            <person name="Buchanan P."/>
            <person name="Buyck B."/>
            <person name="Bense V."/>
            <person name="Catcheside P."/>
            <person name="Chovatia M."/>
            <person name="Cooper J."/>
            <person name="Damon W."/>
            <person name="Desjardin D."/>
            <person name="Finy P."/>
            <person name="Geml J."/>
            <person name="Haridas S."/>
            <person name="Hughes K."/>
            <person name="Justo A."/>
            <person name="Karasinski D."/>
            <person name="Kautmanova I."/>
            <person name="Kiss B."/>
            <person name="Kocsube S."/>
            <person name="Kotiranta H."/>
            <person name="LaButti K.M."/>
            <person name="Lechner B.E."/>
            <person name="Liimatainen K."/>
            <person name="Lipzen A."/>
            <person name="Lukacs Z."/>
            <person name="Mihaltcheva S."/>
            <person name="Morgado L.N."/>
            <person name="Niskanen T."/>
            <person name="Noordeloos M.E."/>
            <person name="Ohm R.A."/>
            <person name="Ortiz-Santana B."/>
            <person name="Ovrebo C."/>
            <person name="Racz N."/>
            <person name="Riley R."/>
            <person name="Savchenko A."/>
            <person name="Shiryaev A."/>
            <person name="Soop K."/>
            <person name="Spirin V."/>
            <person name="Szebenyi C."/>
            <person name="Tomsovsky M."/>
            <person name="Tulloss R.E."/>
            <person name="Uehling J."/>
            <person name="Grigoriev I.V."/>
            <person name="Vagvolgyi C."/>
            <person name="Papp T."/>
            <person name="Martin F.M."/>
            <person name="Miettinen O."/>
            <person name="Hibbett D.S."/>
            <person name="Nagy L.G."/>
        </authorList>
    </citation>
    <scope>NUCLEOTIDE SEQUENCE [LARGE SCALE GENOMIC DNA]</scope>
    <source>
        <strain evidence="5 6">CBS 121175</strain>
    </source>
</reference>
<evidence type="ECO:0000313" key="6">
    <source>
        <dbReference type="Proteomes" id="UP000307440"/>
    </source>
</evidence>
<feature type="domain" description="SH3" evidence="4">
    <location>
        <begin position="211"/>
        <end position="268"/>
    </location>
</feature>
<evidence type="ECO:0000313" key="5">
    <source>
        <dbReference type="EMBL" id="TFK28666.1"/>
    </source>
</evidence>
<evidence type="ECO:0000256" key="1">
    <source>
        <dbReference type="ARBA" id="ARBA00022443"/>
    </source>
</evidence>
<dbReference type="InterPro" id="IPR050384">
    <property type="entry name" value="Endophilin_SH3RF"/>
</dbReference>
<dbReference type="PANTHER" id="PTHR14167">
    <property type="entry name" value="SH3 DOMAIN-CONTAINING"/>
    <property type="match status" value="1"/>
</dbReference>
<name>A0A5C3L9H6_COPMA</name>
<keyword evidence="1 2" id="KW-0728">SH3 domain</keyword>
<dbReference type="PROSITE" id="PS50002">
    <property type="entry name" value="SH3"/>
    <property type="match status" value="1"/>
</dbReference>
<dbReference type="PRINTS" id="PR00452">
    <property type="entry name" value="SH3DOMAIN"/>
</dbReference>
<accession>A0A5C3L9H6</accession>
<feature type="compositionally biased region" description="Pro residues" evidence="3">
    <location>
        <begin position="193"/>
        <end position="203"/>
    </location>
</feature>
<dbReference type="Proteomes" id="UP000307440">
    <property type="component" value="Unassembled WGS sequence"/>
</dbReference>
<dbReference type="InterPro" id="IPR001452">
    <property type="entry name" value="SH3_domain"/>
</dbReference>
<evidence type="ECO:0000259" key="4">
    <source>
        <dbReference type="PROSITE" id="PS50002"/>
    </source>
</evidence>
<dbReference type="SUPFAM" id="SSF50044">
    <property type="entry name" value="SH3-domain"/>
    <property type="match status" value="1"/>
</dbReference>
<dbReference type="STRING" id="230819.A0A5C3L9H6"/>
<feature type="compositionally biased region" description="Pro residues" evidence="3">
    <location>
        <begin position="78"/>
        <end position="87"/>
    </location>
</feature>
<dbReference type="Pfam" id="PF00018">
    <property type="entry name" value="SH3_1"/>
    <property type="match status" value="1"/>
</dbReference>
<dbReference type="CDD" id="cd00174">
    <property type="entry name" value="SH3"/>
    <property type="match status" value="1"/>
</dbReference>
<evidence type="ECO:0000256" key="3">
    <source>
        <dbReference type="SAM" id="MobiDB-lite"/>
    </source>
</evidence>
<proteinExistence type="predicted"/>
<sequence>MPFANLPSKEKDAFFSLLDEYFQSRPEIFAQNQQGSSTATGKNDFQASAIKQAIVSNPEATARVFGAGLRHAANASSAPPPPAPRATPPSSTSKEDEDDSGQPTTVAGRIAALAAARANVGQGPVSGPASNRVRCKFGDVDTSSAKGLINPNPFRQSNKGTPPPPAAPSSNSRFGAQRGGAPSNVDYDEPSAPSAPPPPPPGRKPVVQEEERGDWAEALYNYESSEAGDLEIREGQRVLVTERSSDDWWTGEVNGKSGLFPASYVKVL</sequence>
<dbReference type="InterPro" id="IPR036028">
    <property type="entry name" value="SH3-like_dom_sf"/>
</dbReference>
<organism evidence="5 6">
    <name type="scientific">Coprinopsis marcescibilis</name>
    <name type="common">Agaric fungus</name>
    <name type="synonym">Psathyrella marcescibilis</name>
    <dbReference type="NCBI Taxonomy" id="230819"/>
    <lineage>
        <taxon>Eukaryota</taxon>
        <taxon>Fungi</taxon>
        <taxon>Dikarya</taxon>
        <taxon>Basidiomycota</taxon>
        <taxon>Agaricomycotina</taxon>
        <taxon>Agaricomycetes</taxon>
        <taxon>Agaricomycetidae</taxon>
        <taxon>Agaricales</taxon>
        <taxon>Agaricineae</taxon>
        <taxon>Psathyrellaceae</taxon>
        <taxon>Coprinopsis</taxon>
    </lineage>
</organism>
<dbReference type="PRINTS" id="PR00499">
    <property type="entry name" value="P67PHOX"/>
</dbReference>
<dbReference type="AlphaFoldDB" id="A0A5C3L9H6"/>
<feature type="compositionally biased region" description="Low complexity" evidence="3">
    <location>
        <begin position="107"/>
        <end position="118"/>
    </location>
</feature>
<dbReference type="EMBL" id="ML210154">
    <property type="protein sequence ID" value="TFK28666.1"/>
    <property type="molecule type" value="Genomic_DNA"/>
</dbReference>
<evidence type="ECO:0000256" key="2">
    <source>
        <dbReference type="PROSITE-ProRule" id="PRU00192"/>
    </source>
</evidence>
<dbReference type="OrthoDB" id="10255128at2759"/>